<protein>
    <recommendedName>
        <fullName evidence="3">Histidine kinase/HSP90-like ATPase domain-containing protein</fullName>
    </recommendedName>
</protein>
<comment type="caution">
    <text evidence="1">The sequence shown here is derived from an EMBL/GenBank/DDBJ whole genome shotgun (WGS) entry which is preliminary data.</text>
</comment>
<gene>
    <name evidence="1" type="ORF">A3D55_00225</name>
</gene>
<evidence type="ECO:0008006" key="3">
    <source>
        <dbReference type="Google" id="ProtNLM"/>
    </source>
</evidence>
<evidence type="ECO:0000313" key="2">
    <source>
        <dbReference type="Proteomes" id="UP000178825"/>
    </source>
</evidence>
<dbReference type="Proteomes" id="UP000178825">
    <property type="component" value="Unassembled WGS sequence"/>
</dbReference>
<dbReference type="EMBL" id="MFKJ01000007">
    <property type="protein sequence ID" value="OGG39124.1"/>
    <property type="molecule type" value="Genomic_DNA"/>
</dbReference>
<name>A0A1F6BQA3_9BACT</name>
<evidence type="ECO:0000313" key="1">
    <source>
        <dbReference type="EMBL" id="OGG39124.1"/>
    </source>
</evidence>
<proteinExistence type="predicted"/>
<sequence>MDIIFNNIYDQMPKIFKEHTIDMRECSWCDPWVIGMICLKSIEYKNFRDKNLILPKNKDILLYLKRMHFDIFMEELTYINFLDPLNKICINEKDNPGVHEIMHCNFRDEFNARLSSKIRKMFTGFGMSSDNEPLTTSLVGEMGNNVFDHNEGLWPTDVRGAIILAQHFPTKNKTEVVVADPGIGFLGSLKPSNPSLKDDSEAILLGLSGVSGRVGEKRGNGLKVMQDWTLNRFDGTVRIQSGGGLVVVDKNGKHTSSVGPILGTLVSFVVKYN</sequence>
<dbReference type="AlphaFoldDB" id="A0A1F6BQA3"/>
<dbReference type="STRING" id="1798470.A3D55_00225"/>
<reference evidence="1 2" key="1">
    <citation type="journal article" date="2016" name="Nat. Commun.">
        <title>Thousands of microbial genomes shed light on interconnected biogeochemical processes in an aquifer system.</title>
        <authorList>
            <person name="Anantharaman K."/>
            <person name="Brown C.T."/>
            <person name="Hug L.A."/>
            <person name="Sharon I."/>
            <person name="Castelle C.J."/>
            <person name="Probst A.J."/>
            <person name="Thomas B.C."/>
            <person name="Singh A."/>
            <person name="Wilkins M.J."/>
            <person name="Karaoz U."/>
            <person name="Brodie E.L."/>
            <person name="Williams K.H."/>
            <person name="Hubbard S.S."/>
            <person name="Banfield J.F."/>
        </authorList>
    </citation>
    <scope>NUCLEOTIDE SEQUENCE [LARGE SCALE GENOMIC DNA]</scope>
</reference>
<accession>A0A1F6BQA3</accession>
<organism evidence="1 2">
    <name type="scientific">Candidatus Jorgensenbacteria bacterium RIFCSPHIGHO2_02_FULL_45_20</name>
    <dbReference type="NCBI Taxonomy" id="1798470"/>
    <lineage>
        <taxon>Bacteria</taxon>
        <taxon>Candidatus Joergenseniibacteriota</taxon>
    </lineage>
</organism>